<sequence>MNPDFDKMSKAELRAYVLAHRDDNEAFYKLVDRYEADSKDHVWHPCPKTPEDWEKVPKLIEEQIKKLEN</sequence>
<protein>
    <submittedName>
        <fullName evidence="1">Uncharacterized protein</fullName>
    </submittedName>
</protein>
<accession>A0ABV4WS74</accession>
<dbReference type="EMBL" id="JBHFNT010000229">
    <property type="protein sequence ID" value="MFB2837943.1"/>
    <property type="molecule type" value="Genomic_DNA"/>
</dbReference>
<keyword evidence="2" id="KW-1185">Reference proteome</keyword>
<proteinExistence type="predicted"/>
<dbReference type="InterPro" id="IPR054053">
    <property type="entry name" value="DUF6887"/>
</dbReference>
<reference evidence="1 2" key="1">
    <citation type="submission" date="2024-09" db="EMBL/GenBank/DDBJ databases">
        <title>Floridaenema gen nov. (Aerosakkonemataceae, Aerosakkonematales ord. nov., Cyanobacteria) from benthic tropical and subtropical fresh waters, with the description of four new species.</title>
        <authorList>
            <person name="Moretto J.A."/>
            <person name="Berthold D.E."/>
            <person name="Lefler F.W."/>
            <person name="Huang I.-S."/>
            <person name="Laughinghouse H. IV."/>
        </authorList>
    </citation>
    <scope>NUCLEOTIDE SEQUENCE [LARGE SCALE GENOMIC DNA]</scope>
    <source>
        <strain evidence="1 2">BLCC-F167</strain>
    </source>
</reference>
<evidence type="ECO:0000313" key="1">
    <source>
        <dbReference type="EMBL" id="MFB2837943.1"/>
    </source>
</evidence>
<dbReference type="RefSeq" id="WP_413280279.1">
    <property type="nucleotide sequence ID" value="NZ_JBHFNT010000229.1"/>
</dbReference>
<dbReference type="Pfam" id="PF21826">
    <property type="entry name" value="DUF6887"/>
    <property type="match status" value="1"/>
</dbReference>
<comment type="caution">
    <text evidence="1">The sequence shown here is derived from an EMBL/GenBank/DDBJ whole genome shotgun (WGS) entry which is preliminary data.</text>
</comment>
<dbReference type="Proteomes" id="UP001576780">
    <property type="component" value="Unassembled WGS sequence"/>
</dbReference>
<name>A0ABV4WS74_9CYAN</name>
<evidence type="ECO:0000313" key="2">
    <source>
        <dbReference type="Proteomes" id="UP001576780"/>
    </source>
</evidence>
<organism evidence="1 2">
    <name type="scientific">Floridaenema evergladense BLCC-F167</name>
    <dbReference type="NCBI Taxonomy" id="3153639"/>
    <lineage>
        <taxon>Bacteria</taxon>
        <taxon>Bacillati</taxon>
        <taxon>Cyanobacteriota</taxon>
        <taxon>Cyanophyceae</taxon>
        <taxon>Oscillatoriophycideae</taxon>
        <taxon>Aerosakkonematales</taxon>
        <taxon>Aerosakkonemataceae</taxon>
        <taxon>Floridanema</taxon>
        <taxon>Floridanema evergladense</taxon>
    </lineage>
</organism>
<gene>
    <name evidence="1" type="ORF">ACE1CA_25865</name>
</gene>